<dbReference type="InterPro" id="IPR038600">
    <property type="entry name" value="Csn2_sf"/>
</dbReference>
<dbReference type="InterPro" id="IPR010146">
    <property type="entry name" value="CRISPR-assoc_prot_Csn2-typ"/>
</dbReference>
<dbReference type="RefSeq" id="WP_349217046.1">
    <property type="nucleotide sequence ID" value="NZ_JBBMFA010000111.1"/>
</dbReference>
<dbReference type="Gene3D" id="3.40.50.11940">
    <property type="match status" value="2"/>
</dbReference>
<evidence type="ECO:0000313" key="1">
    <source>
        <dbReference type="EMBL" id="MEQ2521588.1"/>
    </source>
</evidence>
<proteinExistence type="predicted"/>
<keyword evidence="2" id="KW-1185">Reference proteome</keyword>
<evidence type="ECO:0000313" key="2">
    <source>
        <dbReference type="Proteomes" id="UP001477672"/>
    </source>
</evidence>
<sequence length="230" mass="26645">MRLAHPLLSSPLHWKEGRVPVWVIEAPETFRSMVFMLSEQAQGEEGDFVLSLDYETLDCAEHVHVLRDLMCLSLDDRKLQNRFQARLQWTVQEELATSTHILQQSIEEYLQMLVGAVEYPVSFSEGEYVLPLLKALRCQPVLDGAHPLERLMQYIELYQGLMKNQCFVLVEAHAFFSEKELCELYRMAAYQKWKILLMEQRLTAPLPQEEICLLDAGLCELRLDSNASLL</sequence>
<dbReference type="Proteomes" id="UP001477672">
    <property type="component" value="Unassembled WGS sequence"/>
</dbReference>
<dbReference type="EMBL" id="JBBMFA010000111">
    <property type="protein sequence ID" value="MEQ2521588.1"/>
    <property type="molecule type" value="Genomic_DNA"/>
</dbReference>
<reference evidence="1 2" key="1">
    <citation type="submission" date="2024-03" db="EMBL/GenBank/DDBJ databases">
        <title>Human intestinal bacterial collection.</title>
        <authorList>
            <person name="Pauvert C."/>
            <person name="Hitch T.C.A."/>
            <person name="Clavel T."/>
        </authorList>
    </citation>
    <scope>NUCLEOTIDE SEQUENCE [LARGE SCALE GENOMIC DNA]</scope>
    <source>
        <strain evidence="1 2">CLA-JM-H11</strain>
    </source>
</reference>
<organism evidence="1 2">
    <name type="scientific">Ruthenibacterium intestinale</name>
    <dbReference type="NCBI Taxonomy" id="3133163"/>
    <lineage>
        <taxon>Bacteria</taxon>
        <taxon>Bacillati</taxon>
        <taxon>Bacillota</taxon>
        <taxon>Clostridia</taxon>
        <taxon>Eubacteriales</taxon>
        <taxon>Oscillospiraceae</taxon>
        <taxon>Ruthenibacterium</taxon>
    </lineage>
</organism>
<accession>A0ABV1GIW0</accession>
<protein>
    <submittedName>
        <fullName evidence="1">Type II-A CRISPR-associated protein Csn2</fullName>
    </submittedName>
</protein>
<name>A0ABV1GIW0_9FIRM</name>
<dbReference type="Pfam" id="PF09711">
    <property type="entry name" value="Cas_Csn2"/>
    <property type="match status" value="1"/>
</dbReference>
<dbReference type="NCBIfam" id="TIGR01866">
    <property type="entry name" value="cas_Csn2"/>
    <property type="match status" value="1"/>
</dbReference>
<gene>
    <name evidence="1" type="primary">csn2</name>
    <name evidence="1" type="ORF">WMO24_14300</name>
</gene>
<comment type="caution">
    <text evidence="1">The sequence shown here is derived from an EMBL/GenBank/DDBJ whole genome shotgun (WGS) entry which is preliminary data.</text>
</comment>